<evidence type="ECO:0000256" key="11">
    <source>
        <dbReference type="ARBA" id="ARBA00029792"/>
    </source>
</evidence>
<dbReference type="InterPro" id="IPR007696">
    <property type="entry name" value="DNA_mismatch_repair_MutS_core"/>
</dbReference>
<dbReference type="InterPro" id="IPR036678">
    <property type="entry name" value="MutS_con_dom_sf"/>
</dbReference>
<feature type="compositionally biased region" description="Basic and acidic residues" evidence="13">
    <location>
        <begin position="79"/>
        <end position="97"/>
    </location>
</feature>
<dbReference type="GO" id="GO:0006312">
    <property type="term" value="P:mitotic recombination"/>
    <property type="evidence" value="ECO:0007669"/>
    <property type="project" value="TreeGrafter"/>
</dbReference>
<keyword evidence="8" id="KW-0234">DNA repair</keyword>
<dbReference type="Gene3D" id="3.30.420.110">
    <property type="entry name" value="MutS, connector domain"/>
    <property type="match status" value="1"/>
</dbReference>
<dbReference type="Pfam" id="PF05192">
    <property type="entry name" value="MutS_III"/>
    <property type="match status" value="1"/>
</dbReference>
<evidence type="ECO:0000256" key="6">
    <source>
        <dbReference type="ARBA" id="ARBA00022840"/>
    </source>
</evidence>
<dbReference type="InterPro" id="IPR007695">
    <property type="entry name" value="DNA_mismatch_repair_MutS-lik_N"/>
</dbReference>
<dbReference type="PANTHER" id="PTHR11361:SF122">
    <property type="entry name" value="DNA MISMATCH REPAIR PROTEIN MSH3"/>
    <property type="match status" value="1"/>
</dbReference>
<dbReference type="GO" id="GO:0005524">
    <property type="term" value="F:ATP binding"/>
    <property type="evidence" value="ECO:0007669"/>
    <property type="project" value="UniProtKB-UniRule"/>
</dbReference>
<evidence type="ECO:0000256" key="9">
    <source>
        <dbReference type="ARBA" id="ARBA00023242"/>
    </source>
</evidence>
<gene>
    <name evidence="15" type="primary">MSH3</name>
    <name evidence="15" type="ORF">BGW38_002575</name>
</gene>
<feature type="compositionally biased region" description="Polar residues" evidence="13">
    <location>
        <begin position="48"/>
        <end position="58"/>
    </location>
</feature>
<evidence type="ECO:0000256" key="5">
    <source>
        <dbReference type="ARBA" id="ARBA00022763"/>
    </source>
</evidence>
<evidence type="ECO:0000256" key="1">
    <source>
        <dbReference type="ARBA" id="ARBA00004123"/>
    </source>
</evidence>
<dbReference type="SMART" id="SM00533">
    <property type="entry name" value="MUTSd"/>
    <property type="match status" value="1"/>
</dbReference>
<feature type="compositionally biased region" description="Basic and acidic residues" evidence="13">
    <location>
        <begin position="1"/>
        <end position="10"/>
    </location>
</feature>
<feature type="compositionally biased region" description="Acidic residues" evidence="13">
    <location>
        <begin position="288"/>
        <end position="299"/>
    </location>
</feature>
<evidence type="ECO:0000256" key="7">
    <source>
        <dbReference type="ARBA" id="ARBA00023125"/>
    </source>
</evidence>
<evidence type="ECO:0000313" key="16">
    <source>
        <dbReference type="Proteomes" id="UP000780801"/>
    </source>
</evidence>
<keyword evidence="6" id="KW-0067">ATP-binding</keyword>
<dbReference type="InterPro" id="IPR007861">
    <property type="entry name" value="DNA_mismatch_repair_MutS_clamp"/>
</dbReference>
<dbReference type="Gene3D" id="3.40.1170.10">
    <property type="entry name" value="DNA repair protein MutS, domain I"/>
    <property type="match status" value="1"/>
</dbReference>
<keyword evidence="7" id="KW-0238">DNA-binding</keyword>
<dbReference type="SUPFAM" id="SSF52540">
    <property type="entry name" value="P-loop containing nucleoside triphosphate hydrolases"/>
    <property type="match status" value="1"/>
</dbReference>
<feature type="region of interest" description="Disordered" evidence="13">
    <location>
        <begin position="1281"/>
        <end position="1309"/>
    </location>
</feature>
<dbReference type="FunFam" id="3.40.1170.10:FF:000004">
    <property type="entry name" value="DNA mismatch repair protein"/>
    <property type="match status" value="1"/>
</dbReference>
<evidence type="ECO:0000259" key="14">
    <source>
        <dbReference type="PROSITE" id="PS00486"/>
    </source>
</evidence>
<dbReference type="Pfam" id="PF05190">
    <property type="entry name" value="MutS_IV"/>
    <property type="match status" value="1"/>
</dbReference>
<feature type="region of interest" description="Disordered" evidence="13">
    <location>
        <begin position="347"/>
        <end position="380"/>
    </location>
</feature>
<feature type="compositionally biased region" description="Basic and acidic residues" evidence="13">
    <location>
        <begin position="1051"/>
        <end position="1062"/>
    </location>
</feature>
<protein>
    <recommendedName>
        <fullName evidence="3 12">DNA mismatch repair protein MSH3</fullName>
    </recommendedName>
    <alternativeName>
        <fullName evidence="3 12">DNA mismatch repair protein MSH3</fullName>
    </alternativeName>
    <alternativeName>
        <fullName evidence="11">MutS protein homolog 3</fullName>
    </alternativeName>
</protein>
<dbReference type="SMART" id="SM00534">
    <property type="entry name" value="MUTSac"/>
    <property type="match status" value="1"/>
</dbReference>
<dbReference type="Gene3D" id="3.40.50.300">
    <property type="entry name" value="P-loop containing nucleotide triphosphate hydrolases"/>
    <property type="match status" value="1"/>
</dbReference>
<comment type="subcellular location">
    <subcellularLocation>
        <location evidence="1">Nucleus</location>
    </subcellularLocation>
</comment>
<feature type="compositionally biased region" description="Acidic residues" evidence="13">
    <location>
        <begin position="1036"/>
        <end position="1050"/>
    </location>
</feature>
<feature type="region of interest" description="Disordered" evidence="13">
    <location>
        <begin position="238"/>
        <end position="335"/>
    </location>
</feature>
<dbReference type="SUPFAM" id="SSF55271">
    <property type="entry name" value="DNA repair protein MutS, domain I"/>
    <property type="match status" value="1"/>
</dbReference>
<evidence type="ECO:0000256" key="13">
    <source>
        <dbReference type="SAM" id="MobiDB-lite"/>
    </source>
</evidence>
<feature type="region of interest" description="Disordered" evidence="13">
    <location>
        <begin position="1034"/>
        <end position="1062"/>
    </location>
</feature>
<dbReference type="Pfam" id="PF00488">
    <property type="entry name" value="MutS_V"/>
    <property type="match status" value="1"/>
</dbReference>
<dbReference type="FunFam" id="1.10.1420.10:FF:000004">
    <property type="entry name" value="DNA mismatch repair protein Msh3"/>
    <property type="match status" value="1"/>
</dbReference>
<feature type="compositionally biased region" description="Polar residues" evidence="13">
    <location>
        <begin position="152"/>
        <end position="165"/>
    </location>
</feature>
<feature type="compositionally biased region" description="Low complexity" evidence="13">
    <location>
        <begin position="134"/>
        <end position="144"/>
    </location>
</feature>
<feature type="domain" description="DNA mismatch repair proteins mutS family" evidence="14">
    <location>
        <begin position="1212"/>
        <end position="1228"/>
    </location>
</feature>
<dbReference type="PROSITE" id="PS00486">
    <property type="entry name" value="DNA_MISMATCH_REPAIR_2"/>
    <property type="match status" value="1"/>
</dbReference>
<dbReference type="OrthoDB" id="121051at2759"/>
<dbReference type="GO" id="GO:0005634">
    <property type="term" value="C:nucleus"/>
    <property type="evidence" value="ECO:0007669"/>
    <property type="project" value="UniProtKB-SubCell"/>
</dbReference>
<evidence type="ECO:0000256" key="3">
    <source>
        <dbReference type="ARBA" id="ARBA00022151"/>
    </source>
</evidence>
<feature type="compositionally biased region" description="Polar residues" evidence="13">
    <location>
        <begin position="353"/>
        <end position="379"/>
    </location>
</feature>
<dbReference type="Proteomes" id="UP000780801">
    <property type="component" value="Unassembled WGS sequence"/>
</dbReference>
<dbReference type="EMBL" id="JAABOA010000191">
    <property type="protein sequence ID" value="KAF9585396.1"/>
    <property type="molecule type" value="Genomic_DNA"/>
</dbReference>
<dbReference type="SUPFAM" id="SSF48334">
    <property type="entry name" value="DNA repair protein MutS, domain III"/>
    <property type="match status" value="1"/>
</dbReference>
<organism evidence="15 16">
    <name type="scientific">Lunasporangiospora selenospora</name>
    <dbReference type="NCBI Taxonomy" id="979761"/>
    <lineage>
        <taxon>Eukaryota</taxon>
        <taxon>Fungi</taxon>
        <taxon>Fungi incertae sedis</taxon>
        <taxon>Mucoromycota</taxon>
        <taxon>Mortierellomycotina</taxon>
        <taxon>Mortierellomycetes</taxon>
        <taxon>Mortierellales</taxon>
        <taxon>Mortierellaceae</taxon>
        <taxon>Lunasporangiospora</taxon>
    </lineage>
</organism>
<feature type="region of interest" description="Disordered" evidence="13">
    <location>
        <begin position="1378"/>
        <end position="1422"/>
    </location>
</feature>
<feature type="compositionally biased region" description="Acidic residues" evidence="13">
    <location>
        <begin position="1396"/>
        <end position="1415"/>
    </location>
</feature>
<evidence type="ECO:0000256" key="12">
    <source>
        <dbReference type="ARBA" id="ARBA00073774"/>
    </source>
</evidence>
<feature type="compositionally biased region" description="Acidic residues" evidence="13">
    <location>
        <begin position="1294"/>
        <end position="1305"/>
    </location>
</feature>
<dbReference type="GO" id="GO:0140664">
    <property type="term" value="F:ATP-dependent DNA damage sensor activity"/>
    <property type="evidence" value="ECO:0007669"/>
    <property type="project" value="InterPro"/>
</dbReference>
<comment type="similarity">
    <text evidence="2">Belongs to the DNA mismatch repair MutS family. MSH3 subfamily.</text>
</comment>
<accession>A0A9P6G324</accession>
<keyword evidence="16" id="KW-1185">Reference proteome</keyword>
<dbReference type="Gene3D" id="1.10.1420.10">
    <property type="match status" value="2"/>
</dbReference>
<dbReference type="PANTHER" id="PTHR11361">
    <property type="entry name" value="DNA MISMATCH REPAIR PROTEIN MUTS FAMILY MEMBER"/>
    <property type="match status" value="1"/>
</dbReference>
<dbReference type="GO" id="GO:0006298">
    <property type="term" value="P:mismatch repair"/>
    <property type="evidence" value="ECO:0007669"/>
    <property type="project" value="InterPro"/>
</dbReference>
<evidence type="ECO:0000256" key="2">
    <source>
        <dbReference type="ARBA" id="ARBA00007094"/>
    </source>
</evidence>
<comment type="subunit">
    <text evidence="10">Heterodimer consisting of MSH2-MSH3 (MutS beta). Forms a ternary complex with MutL alpha (MLH1-PMS1).</text>
</comment>
<keyword evidence="9" id="KW-0539">Nucleus</keyword>
<feature type="region of interest" description="Disordered" evidence="13">
    <location>
        <begin position="1"/>
        <end position="222"/>
    </location>
</feature>
<keyword evidence="4" id="KW-0547">Nucleotide-binding</keyword>
<proteinExistence type="inferred from homology"/>
<evidence type="ECO:0000256" key="10">
    <source>
        <dbReference type="ARBA" id="ARBA00025902"/>
    </source>
</evidence>
<dbReference type="InterPro" id="IPR045076">
    <property type="entry name" value="MutS"/>
</dbReference>
<evidence type="ECO:0000256" key="8">
    <source>
        <dbReference type="ARBA" id="ARBA00023204"/>
    </source>
</evidence>
<feature type="compositionally biased region" description="Polar residues" evidence="13">
    <location>
        <begin position="199"/>
        <end position="222"/>
    </location>
</feature>
<comment type="caution">
    <text evidence="15">The sequence shown here is derived from an EMBL/GenBank/DDBJ whole genome shotgun (WGS) entry which is preliminary data.</text>
</comment>
<feature type="compositionally biased region" description="Acidic residues" evidence="13">
    <location>
        <begin position="265"/>
        <end position="281"/>
    </location>
</feature>
<feature type="compositionally biased region" description="Polar residues" evidence="13">
    <location>
        <begin position="65"/>
        <end position="78"/>
    </location>
</feature>
<evidence type="ECO:0000313" key="15">
    <source>
        <dbReference type="EMBL" id="KAF9585396.1"/>
    </source>
</evidence>
<sequence length="1447" mass="161395">MSKDKNKANEPARVQKTLLSFFRPKPDAAGTSKSASQDATGSVPPMASSLNEHSSNGTKQDHATSSRGKRSTIQNKKNVSQEKFLDLKSHLDPDRALFPEGSGFSDDLVDRTFSSSTRDPHHHDNANDQQDIESSTTSTSASSTRPKRTTTVRDAQSVFKSTSSRAPAPDRSLSGFRYDAKTQQIKGNEGKEADLDMDSVTQDLGSDQEPNSNHGIDLQQQQAAALRHDKFVQKLGRLALTSSAKETPSAKRVADSKRRRLIISDSDEDNEEEDDDKDDGDDYKNDGQDESQEDDEDDNGQNNYGRKGRNSKKSTDTRRNKSSNNGSSSCVTAKRTPVMSFKEAIEKAAPSPSALTTAEMTATSLTSRSTGSKKQTKSPYTPLEKQFIEIKEQHPDALLCIEVGYKYRFFGTDAEIASKELGIAHFLDHNFYTASIPIHRLDVHVRRLVHAGHKVGVVKQMETAALKSAGDNKSAPFTRKLTNLYTKATFLESLDKDEEQFQNGSSGAMMGRETVTSHYIMGIHEQPQGGSGADERVLLTIIAVQPATGNIIYDEFLDGHFRNELETRLLHIQPSEVIAPTESMSRATEKLLSHLTTTTGRGYDDVRIERTNAFVKYSMAFTRVSEFYSNNLKEEIDRENSMGSSGAANSGDARSIARTQKENLLKTVLELSKNLIIGLSAMITHLTEFGLAPVFRLSKYFECFTSRTHMLLNGNTLANLEIYRNQTDWTVRGSLFSILDHTMTAFGRRLLKKWVGKPLVDREALQERVDAVEEILSSQEKNKYLDDTKEMLGGLMDLEKGVCRIHYGKSSPKEFLAILKTLVKVSQVLPASVRSLDKKPTFGLTSPTLRRLIGSLSDALEDSSYFLNALNGNAAAKNNKLQMFQETVLEEKWPEVIGHRSEIIATEKDFNDHLAEIRKQLREPRLEFTSVSGIDYLVEVKNKDVAKVPKAWVKISGTKQVSRFHTQDTLRLIQEKAQHQERLALACDRAFIDFQGEFSEKYEVFRDLVQNLANLDCLFSLAVVARLPGYVKPEYVDDDDKETEEEEGEGEREQANELEMDKQDDHEMTEVNPLLEGSICKPTQGRRRVSNTVTIDIQNGRHPMVEQLLTPGNFVPNNIHFDRNPESRVDEKTLILTGPNMGGKSCYIRQVALLCIMAQIGSYLPADSARVSLLDAVYTRMGASDNIFGHESTFMVELQETSDILKMASPRSLVILDELGRGTSTLDGVAIAYAVLKYVVEKIQAITLFVTHYPSLSEVAKEFSEGTIRNYHMGFLATTEGHSSSGLKVSTSSETEDTNMMDLDDTAPNTQDKDQALEMALDEIDIVFLYKLVPGVSMKSYGLNVARLAKLPMTLIKKARIKSRELETILEARARKANSTQMLVAPTNKRKHKGGDDDEAEDEEEKGNVNESEESGQDRVGRQLSRLRQMLECKTEQEFILAANNLI</sequence>
<dbReference type="Pfam" id="PF01624">
    <property type="entry name" value="MutS_I"/>
    <property type="match status" value="1"/>
</dbReference>
<dbReference type="InterPro" id="IPR000432">
    <property type="entry name" value="DNA_mismatch_repair_MutS_C"/>
</dbReference>
<name>A0A9P6G324_9FUNG</name>
<dbReference type="InterPro" id="IPR016151">
    <property type="entry name" value="DNA_mismatch_repair_MutS_N"/>
</dbReference>
<feature type="compositionally biased region" description="Polar residues" evidence="13">
    <location>
        <begin position="31"/>
        <end position="40"/>
    </location>
</feature>
<dbReference type="GO" id="GO:0030983">
    <property type="term" value="F:mismatched DNA binding"/>
    <property type="evidence" value="ECO:0007669"/>
    <property type="project" value="UniProtKB-UniRule"/>
</dbReference>
<feature type="compositionally biased region" description="Polar residues" evidence="13">
    <location>
        <begin position="1281"/>
        <end position="1293"/>
    </location>
</feature>
<evidence type="ECO:0000256" key="4">
    <source>
        <dbReference type="ARBA" id="ARBA00022741"/>
    </source>
</evidence>
<dbReference type="InterPro" id="IPR036187">
    <property type="entry name" value="DNA_mismatch_repair_MutS_sf"/>
</dbReference>
<keyword evidence="5" id="KW-0227">DNA damage</keyword>
<reference evidence="15" key="1">
    <citation type="journal article" date="2020" name="Fungal Divers.">
        <title>Resolving the Mortierellaceae phylogeny through synthesis of multi-gene phylogenetics and phylogenomics.</title>
        <authorList>
            <person name="Vandepol N."/>
            <person name="Liber J."/>
            <person name="Desiro A."/>
            <person name="Na H."/>
            <person name="Kennedy M."/>
            <person name="Barry K."/>
            <person name="Grigoriev I.V."/>
            <person name="Miller A.N."/>
            <person name="O'Donnell K."/>
            <person name="Stajich J.E."/>
            <person name="Bonito G."/>
        </authorList>
    </citation>
    <scope>NUCLEOTIDE SEQUENCE</scope>
    <source>
        <strain evidence="15">KOD1015</strain>
    </source>
</reference>
<dbReference type="InterPro" id="IPR027417">
    <property type="entry name" value="P-loop_NTPase"/>
</dbReference>